<proteinExistence type="predicted"/>
<dbReference type="Gene3D" id="3.30.300.30">
    <property type="match status" value="1"/>
</dbReference>
<keyword evidence="1 4" id="KW-0812">Transmembrane</keyword>
<dbReference type="PANTHER" id="PTHR43767:SF1">
    <property type="entry name" value="NONRIBOSOMAL PEPTIDE SYNTHASE PES1 (EUROFUNG)-RELATED"/>
    <property type="match status" value="1"/>
</dbReference>
<evidence type="ECO:0000313" key="7">
    <source>
        <dbReference type="EMBL" id="UPU35770.1"/>
    </source>
</evidence>
<dbReference type="InterPro" id="IPR036259">
    <property type="entry name" value="MFS_trans_sf"/>
</dbReference>
<dbReference type="CDD" id="cd06173">
    <property type="entry name" value="MFS_MefA_like"/>
    <property type="match status" value="1"/>
</dbReference>
<organism evidence="6 8">
    <name type="scientific">Geomonas paludis</name>
    <dbReference type="NCBI Taxonomy" id="2740185"/>
    <lineage>
        <taxon>Bacteria</taxon>
        <taxon>Pseudomonadati</taxon>
        <taxon>Thermodesulfobacteriota</taxon>
        <taxon>Desulfuromonadia</taxon>
        <taxon>Geobacterales</taxon>
        <taxon>Geobacteraceae</taxon>
        <taxon>Geomonas</taxon>
    </lineage>
</organism>
<feature type="transmembrane region" description="Helical" evidence="4">
    <location>
        <begin position="143"/>
        <end position="162"/>
    </location>
</feature>
<feature type="transmembrane region" description="Helical" evidence="4">
    <location>
        <begin position="43"/>
        <end position="67"/>
    </location>
</feature>
<dbReference type="PROSITE" id="PS00455">
    <property type="entry name" value="AMP_BINDING"/>
    <property type="match status" value="1"/>
</dbReference>
<dbReference type="EMBL" id="CP096574">
    <property type="protein sequence ID" value="UPU35770.1"/>
    <property type="molecule type" value="Genomic_DNA"/>
</dbReference>
<dbReference type="CDD" id="cd07989">
    <property type="entry name" value="LPLAT_AGPAT-like"/>
    <property type="match status" value="1"/>
</dbReference>
<dbReference type="Pfam" id="PF07690">
    <property type="entry name" value="MFS_1"/>
    <property type="match status" value="1"/>
</dbReference>
<dbReference type="Gene3D" id="3.40.50.12780">
    <property type="entry name" value="N-terminal domain of ligase-like"/>
    <property type="match status" value="1"/>
</dbReference>
<dbReference type="SUPFAM" id="SSF103473">
    <property type="entry name" value="MFS general substrate transporter"/>
    <property type="match status" value="1"/>
</dbReference>
<evidence type="ECO:0000313" key="6">
    <source>
        <dbReference type="EMBL" id="GFO62651.1"/>
    </source>
</evidence>
<dbReference type="GO" id="GO:0016746">
    <property type="term" value="F:acyltransferase activity"/>
    <property type="evidence" value="ECO:0007669"/>
    <property type="project" value="UniProtKB-KW"/>
</dbReference>
<evidence type="ECO:0000259" key="5">
    <source>
        <dbReference type="PROSITE" id="PS50850"/>
    </source>
</evidence>
<evidence type="ECO:0000256" key="3">
    <source>
        <dbReference type="ARBA" id="ARBA00023136"/>
    </source>
</evidence>
<dbReference type="InterPro" id="IPR050237">
    <property type="entry name" value="ATP-dep_AMP-bd_enzyme"/>
</dbReference>
<feature type="domain" description="Major facilitator superfamily (MFS) profile" evidence="5">
    <location>
        <begin position="10"/>
        <end position="404"/>
    </location>
</feature>
<dbReference type="SMART" id="SM00563">
    <property type="entry name" value="PlsC"/>
    <property type="match status" value="1"/>
</dbReference>
<sequence length="1126" mass="121106">MSTDTTASRSFAWLNTTQFLGALNDNILKLLIIFFLIGSHGRAHAGAVTATVGAAFVLPFLLFSAPAGCLADRFPKAKLIVNVKLVEVLVTLMAVAAFALRLEQALYLVVFLMAAHSAFFAPAKYSILPELVAKEELSRVNGAVESCTFMAIIVGTGMASGLTQLVDGRFWLAAVFCLAIAVAGLCSGRLIGNGEQCDPNHPVALLPTEILRTIRGVSRDRHLMLAIIGLAWFMFIGAFAQLNLIGYGMERLGLSEAHSGYLFLAAALGIGLGSLLAARLSGRDVEFGIVPLGAAGLTLSPWLLHVLPASLPVSLAVIVCFGLSAGVFSLPLQTFIQLRADASMRGEVLAASTFINWIGILFASGLTWLFSGPLGLSAAQGFSIIGALTLVLTILSFLILPDFLLRFIALVTMRIFYRLRIIGQDNLPVEGPALLIPNHVTWVDALLLTATCQRRIRFVMERSIYNTPVLRGLFKLMGVIPVSSTDGRREMLEFIKRARAALDEGYMVCIFAEGALTRNGMLGEFRGGFERIVKDSGHPIIPVYIGGAWGSILSYAHGKLLSRLPAFSPYPVTILFGTPMPATSPAVEVRQKVAELSCDYFASRKEQRRPLPEYFIRTARQHWSRRAVADTSGKELNYGRTLVGAVALAGKMERLIGPEEHVGLLLPASAGGVLANLALSMLGRVTVNLNFTASEASLRSGIDQCGIRTVITSRSFLAKVPALPQLQGMICLEDIAPTISGLDKLAALFKARLFPASLLCRGNGFHADKSATVIFSSGSTGEPKGVMLSHHNIMSNIEALRMVFRVDLNDNICSALPFFHSLGFTATLWFPLTSGFSAAYHPNPLDGEKIAQVVREHKSTLLLATPTFLLSYLRRAKREDFASLRLVITGAEKLKSKVADSFEEKFGVRPMEGYGATELSPVISLSLPDVEIDGVRQLGAKEGSVGHPIPGVAIRVVDTESAAILKPGQTGMIEVKGPNVMVGYLGKEEQTAAVVRDGWYATGDLGIMDDDGFIRITDRISRFSKIGGEMVPHGAVEDELHGKLGQTGVLAVTAVPDEKKGERLVVIYTRGTTDAATLARLIAESELPNLWKPGRDGYVEVESLPILGTGKLDLKGLKELGLAATN</sequence>
<feature type="transmembrane region" description="Helical" evidence="4">
    <location>
        <begin position="222"/>
        <end position="240"/>
    </location>
</feature>
<dbReference type="Gene3D" id="1.20.1250.20">
    <property type="entry name" value="MFS general substrate transporter like domains"/>
    <property type="match status" value="1"/>
</dbReference>
<evidence type="ECO:0000256" key="1">
    <source>
        <dbReference type="ARBA" id="ARBA00022692"/>
    </source>
</evidence>
<reference evidence="7" key="3">
    <citation type="submission" date="2022-04" db="EMBL/GenBank/DDBJ databases">
        <authorList>
            <person name="Liu G."/>
        </authorList>
    </citation>
    <scope>NUCLEOTIDE SEQUENCE</scope>
    <source>
        <strain evidence="7">RG22</strain>
    </source>
</reference>
<dbReference type="GO" id="GO:0022857">
    <property type="term" value="F:transmembrane transporter activity"/>
    <property type="evidence" value="ECO:0007669"/>
    <property type="project" value="InterPro"/>
</dbReference>
<dbReference type="NCBIfam" id="NF006386">
    <property type="entry name" value="PRK08633.1"/>
    <property type="match status" value="1"/>
</dbReference>
<dbReference type="AlphaFoldDB" id="A0A6V8MRM8"/>
<evidence type="ECO:0000256" key="2">
    <source>
        <dbReference type="ARBA" id="ARBA00022989"/>
    </source>
</evidence>
<feature type="transmembrane region" description="Helical" evidence="4">
    <location>
        <begin position="79"/>
        <end position="99"/>
    </location>
</feature>
<dbReference type="Proteomes" id="UP000831485">
    <property type="component" value="Chromosome"/>
</dbReference>
<keyword evidence="6" id="KW-0808">Transferase</keyword>
<evidence type="ECO:0000313" key="8">
    <source>
        <dbReference type="Proteomes" id="UP000568888"/>
    </source>
</evidence>
<dbReference type="Pfam" id="PF00501">
    <property type="entry name" value="AMP-binding"/>
    <property type="match status" value="1"/>
</dbReference>
<dbReference type="InterPro" id="IPR011701">
    <property type="entry name" value="MFS"/>
</dbReference>
<dbReference type="EMBL" id="BLXY01000001">
    <property type="protein sequence ID" value="GFO62651.1"/>
    <property type="molecule type" value="Genomic_DNA"/>
</dbReference>
<keyword evidence="6" id="KW-0012">Acyltransferase</keyword>
<gene>
    <name evidence="6" type="ORF">GMPD_05700</name>
    <name evidence="7" type="ORF">M1B72_20375</name>
</gene>
<dbReference type="InterPro" id="IPR002123">
    <property type="entry name" value="Plipid/glycerol_acylTrfase"/>
</dbReference>
<dbReference type="InterPro" id="IPR020845">
    <property type="entry name" value="AMP-binding_CS"/>
</dbReference>
<feature type="transmembrane region" description="Helical" evidence="4">
    <location>
        <begin position="105"/>
        <end position="123"/>
    </location>
</feature>
<keyword evidence="3 4" id="KW-0472">Membrane</keyword>
<dbReference type="InterPro" id="IPR045851">
    <property type="entry name" value="AMP-bd_C_sf"/>
</dbReference>
<feature type="transmembrane region" description="Helical" evidence="4">
    <location>
        <begin position="168"/>
        <end position="186"/>
    </location>
</feature>
<dbReference type="InterPro" id="IPR042099">
    <property type="entry name" value="ANL_N_sf"/>
</dbReference>
<dbReference type="InterPro" id="IPR020846">
    <property type="entry name" value="MFS_dom"/>
</dbReference>
<dbReference type="InterPro" id="IPR000873">
    <property type="entry name" value="AMP-dep_synth/lig_dom"/>
</dbReference>
<accession>A0A6V8MRM8</accession>
<evidence type="ECO:0000313" key="9">
    <source>
        <dbReference type="Proteomes" id="UP000831485"/>
    </source>
</evidence>
<keyword evidence="2 4" id="KW-1133">Transmembrane helix</keyword>
<reference evidence="6" key="2">
    <citation type="journal article" date="2021" name="Int. J. Syst. Evol. Microbiol.">
        <title>Geomonas silvestris sp. nov., Geomonas paludis sp. nov. and Geomonas limicola sp. nov., isolated from terrestrial environments, and emended description of the genus Geomonas.</title>
        <authorList>
            <person name="Itoh H."/>
            <person name="Xu Z."/>
            <person name="Masuda Y."/>
            <person name="Ushijima N."/>
            <person name="Hayakawa C."/>
            <person name="Shiratori Y."/>
            <person name="Senoo K."/>
        </authorList>
    </citation>
    <scope>NUCLEOTIDE SEQUENCE</scope>
    <source>
        <strain evidence="6">Red736</strain>
    </source>
</reference>
<dbReference type="GO" id="GO:0016878">
    <property type="term" value="F:acid-thiol ligase activity"/>
    <property type="evidence" value="ECO:0007669"/>
    <property type="project" value="UniProtKB-ARBA"/>
</dbReference>
<evidence type="ECO:0000256" key="4">
    <source>
        <dbReference type="SAM" id="Phobius"/>
    </source>
</evidence>
<dbReference type="PANTHER" id="PTHR43767">
    <property type="entry name" value="LONG-CHAIN-FATTY-ACID--COA LIGASE"/>
    <property type="match status" value="1"/>
</dbReference>
<dbReference type="Pfam" id="PF01553">
    <property type="entry name" value="Acyltransferase"/>
    <property type="match status" value="1"/>
</dbReference>
<keyword evidence="9" id="KW-1185">Reference proteome</keyword>
<reference evidence="8" key="1">
    <citation type="submission" date="2020-06" db="EMBL/GenBank/DDBJ databases">
        <title>Draft genomic sequecing of Geomonas sp. Red736.</title>
        <authorList>
            <person name="Itoh H."/>
            <person name="Xu Z.X."/>
            <person name="Ushijima N."/>
            <person name="Masuda Y."/>
            <person name="Shiratori Y."/>
            <person name="Senoo K."/>
        </authorList>
    </citation>
    <scope>NUCLEOTIDE SEQUENCE [LARGE SCALE GENOMIC DNA]</scope>
    <source>
        <strain evidence="8">Red736</strain>
    </source>
</reference>
<feature type="transmembrane region" description="Helical" evidence="4">
    <location>
        <begin position="287"/>
        <end position="307"/>
    </location>
</feature>
<dbReference type="RefSeq" id="WP_183344873.1">
    <property type="nucleotide sequence ID" value="NZ_BLXY01000001.1"/>
</dbReference>
<feature type="transmembrane region" description="Helical" evidence="4">
    <location>
        <begin position="348"/>
        <end position="370"/>
    </location>
</feature>
<feature type="transmembrane region" description="Helical" evidence="4">
    <location>
        <begin position="313"/>
        <end position="336"/>
    </location>
</feature>
<protein>
    <submittedName>
        <fullName evidence="6">Acyl-[ACP]--phospholipid O-acyltransferase</fullName>
    </submittedName>
</protein>
<dbReference type="SUPFAM" id="SSF56801">
    <property type="entry name" value="Acetyl-CoA synthetase-like"/>
    <property type="match status" value="1"/>
</dbReference>
<feature type="transmembrane region" description="Helical" evidence="4">
    <location>
        <begin position="12"/>
        <end position="37"/>
    </location>
</feature>
<dbReference type="SUPFAM" id="SSF69593">
    <property type="entry name" value="Glycerol-3-phosphate (1)-acyltransferase"/>
    <property type="match status" value="1"/>
</dbReference>
<dbReference type="Proteomes" id="UP000568888">
    <property type="component" value="Unassembled WGS sequence"/>
</dbReference>
<name>A0A6V8MRM8_9BACT</name>
<dbReference type="PROSITE" id="PS50850">
    <property type="entry name" value="MFS"/>
    <property type="match status" value="1"/>
</dbReference>
<feature type="transmembrane region" description="Helical" evidence="4">
    <location>
        <begin position="382"/>
        <end position="405"/>
    </location>
</feature>
<feature type="transmembrane region" description="Helical" evidence="4">
    <location>
        <begin position="260"/>
        <end position="280"/>
    </location>
</feature>